<accession>A0A6J4LLI0</accession>
<protein>
    <submittedName>
        <fullName evidence="1">Uncharacterized protein</fullName>
    </submittedName>
</protein>
<proteinExistence type="predicted"/>
<gene>
    <name evidence="1" type="ORF">AVDCRST_MAG89-2380</name>
</gene>
<reference evidence="1" key="1">
    <citation type="submission" date="2020-02" db="EMBL/GenBank/DDBJ databases">
        <authorList>
            <person name="Meier V. D."/>
        </authorList>
    </citation>
    <scope>NUCLEOTIDE SEQUENCE</scope>
    <source>
        <strain evidence="1">AVDCRST_MAG89</strain>
    </source>
</reference>
<evidence type="ECO:0000313" key="1">
    <source>
        <dbReference type="EMBL" id="CAA9336001.1"/>
    </source>
</evidence>
<sequence length="40" mass="4536">MPPMISGSLWMTLVAFTVLSSNRKSAPRMIAPVRRSDQRF</sequence>
<dbReference type="AlphaFoldDB" id="A0A6J4LLI0"/>
<dbReference type="EMBL" id="CADCTV010000503">
    <property type="protein sequence ID" value="CAA9336001.1"/>
    <property type="molecule type" value="Genomic_DNA"/>
</dbReference>
<name>A0A6J4LLI0_9BACT</name>
<organism evidence="1">
    <name type="scientific">uncultured Gemmatimonadota bacterium</name>
    <dbReference type="NCBI Taxonomy" id="203437"/>
    <lineage>
        <taxon>Bacteria</taxon>
        <taxon>Pseudomonadati</taxon>
        <taxon>Gemmatimonadota</taxon>
        <taxon>environmental samples</taxon>
    </lineage>
</organism>